<organism evidence="1">
    <name type="scientific">Lepeophtheirus salmonis</name>
    <name type="common">Salmon louse</name>
    <name type="synonym">Caligus salmonis</name>
    <dbReference type="NCBI Taxonomy" id="72036"/>
    <lineage>
        <taxon>Eukaryota</taxon>
        <taxon>Metazoa</taxon>
        <taxon>Ecdysozoa</taxon>
        <taxon>Arthropoda</taxon>
        <taxon>Crustacea</taxon>
        <taxon>Multicrustacea</taxon>
        <taxon>Hexanauplia</taxon>
        <taxon>Copepoda</taxon>
        <taxon>Siphonostomatoida</taxon>
        <taxon>Caligidae</taxon>
        <taxon>Lepeophtheirus</taxon>
    </lineage>
</organism>
<protein>
    <submittedName>
        <fullName evidence="1">Uncharacterized protein</fullName>
    </submittedName>
</protein>
<reference evidence="1" key="1">
    <citation type="submission" date="2014-05" db="EMBL/GenBank/DDBJ databases">
        <authorList>
            <person name="Chronopoulou M."/>
        </authorList>
    </citation>
    <scope>NUCLEOTIDE SEQUENCE</scope>
    <source>
        <tissue evidence="1">Whole organism</tissue>
    </source>
</reference>
<name>A0A0K2TAH1_LEPSM</name>
<accession>A0A0K2TAH1</accession>
<dbReference type="EMBL" id="HACA01005637">
    <property type="protein sequence ID" value="CDW22998.1"/>
    <property type="molecule type" value="Transcribed_RNA"/>
</dbReference>
<evidence type="ECO:0000313" key="1">
    <source>
        <dbReference type="EMBL" id="CDW22998.1"/>
    </source>
</evidence>
<dbReference type="AlphaFoldDB" id="A0A0K2TAH1"/>
<sequence length="53" mass="6448">MSKRFPVVRFNKLVGGYRAMRWCVVMEENYLVLSSFIFWEFLAYSMVQISQCW</sequence>
<proteinExistence type="predicted"/>